<dbReference type="Proteomes" id="UP000671910">
    <property type="component" value="Chromosome"/>
</dbReference>
<feature type="transmembrane region" description="Helical" evidence="1">
    <location>
        <begin position="55"/>
        <end position="76"/>
    </location>
</feature>
<protein>
    <submittedName>
        <fullName evidence="2">DUF997 family protein</fullName>
    </submittedName>
    <submittedName>
        <fullName evidence="3">YhdT family protein</fullName>
    </submittedName>
</protein>
<dbReference type="EMBL" id="CP072829">
    <property type="protein sequence ID" value="QTU83791.1"/>
    <property type="molecule type" value="Genomic_DNA"/>
</dbReference>
<keyword evidence="1" id="KW-0812">Transmembrane</keyword>
<sequence>MGQRRSVPRTYREKMREANREAVASVVALAVIVAVWLAGGIGLASVDVSVAGLPIWVIGGTFGPWIVSIVLAVVLAGKVFVNFSLDDEEGADGE</sequence>
<gene>
    <name evidence="2" type="ORF">GMI68_06945</name>
    <name evidence="3" type="ORF">J7S26_05235</name>
</gene>
<accession>A0A9E6MQ97</accession>
<dbReference type="Pfam" id="PF06196">
    <property type="entry name" value="DUF997"/>
    <property type="match status" value="1"/>
</dbReference>
<dbReference type="Proteomes" id="UP000636394">
    <property type="component" value="Unassembled WGS sequence"/>
</dbReference>
<proteinExistence type="predicted"/>
<keyword evidence="1" id="KW-1133">Transmembrane helix</keyword>
<dbReference type="KEGG" id="ebz:J7S26_05235"/>
<keyword evidence="1" id="KW-0472">Membrane</keyword>
<dbReference type="RefSeq" id="WP_166339797.1">
    <property type="nucleotide sequence ID" value="NZ_CP072829.1"/>
</dbReference>
<organism evidence="3 5">
    <name type="scientific">Xiamenia xianingshaonis</name>
    <dbReference type="NCBI Taxonomy" id="2682776"/>
    <lineage>
        <taxon>Bacteria</taxon>
        <taxon>Bacillati</taxon>
        <taxon>Actinomycetota</taxon>
        <taxon>Coriobacteriia</taxon>
        <taxon>Eggerthellales</taxon>
        <taxon>Eggerthellaceae</taxon>
        <taxon>Xiamenia</taxon>
    </lineage>
</organism>
<evidence type="ECO:0000313" key="2">
    <source>
        <dbReference type="EMBL" id="NHM14500.1"/>
    </source>
</evidence>
<evidence type="ECO:0000256" key="1">
    <source>
        <dbReference type="SAM" id="Phobius"/>
    </source>
</evidence>
<evidence type="ECO:0000313" key="3">
    <source>
        <dbReference type="EMBL" id="QTU83791.1"/>
    </source>
</evidence>
<feature type="transmembrane region" description="Helical" evidence="1">
    <location>
        <begin position="21"/>
        <end position="43"/>
    </location>
</feature>
<reference evidence="3" key="2">
    <citation type="submission" date="2021-04" db="EMBL/GenBank/DDBJ databases">
        <title>Novel species in family Eggerthellaceae.</title>
        <authorList>
            <person name="Zhang G."/>
        </authorList>
    </citation>
    <scope>NUCLEOTIDE SEQUENCE</scope>
    <source>
        <strain evidence="3">Zg-886</strain>
    </source>
</reference>
<evidence type="ECO:0000313" key="5">
    <source>
        <dbReference type="Proteomes" id="UP000671910"/>
    </source>
</evidence>
<dbReference type="AlphaFoldDB" id="A0A9E6MQ97"/>
<evidence type="ECO:0000313" key="4">
    <source>
        <dbReference type="Proteomes" id="UP000636394"/>
    </source>
</evidence>
<dbReference type="EMBL" id="WPCR01000008">
    <property type="protein sequence ID" value="NHM14500.1"/>
    <property type="molecule type" value="Genomic_DNA"/>
</dbReference>
<keyword evidence="4" id="KW-1185">Reference proteome</keyword>
<reference evidence="2 4" key="1">
    <citation type="submission" date="2019-11" db="EMBL/GenBank/DDBJ databases">
        <title>Eggerthellaceae novel genus isolated from the rectal contents of marmort.</title>
        <authorList>
            <person name="Zhang G."/>
        </authorList>
    </citation>
    <scope>NUCLEOTIDE SEQUENCE [LARGE SCALE GENOMIC DNA]</scope>
    <source>
        <strain evidence="4">zg-886</strain>
        <strain evidence="2">Zg-886</strain>
    </source>
</reference>
<name>A0A9E6MQ97_9ACTN</name>
<dbReference type="InterPro" id="IPR010398">
    <property type="entry name" value="DUF997"/>
</dbReference>